<keyword evidence="3 6" id="KW-0285">Flavoprotein</keyword>
<dbReference type="RefSeq" id="WP_150671824.1">
    <property type="nucleotide sequence ID" value="NZ_CABVJE010000001.1"/>
</dbReference>
<protein>
    <submittedName>
        <fullName evidence="10">Acyl-CoA dehydrogenase</fullName>
        <ecNumber evidence="10">1.3.99.-</ecNumber>
    </submittedName>
</protein>
<dbReference type="Gene3D" id="1.10.540.10">
    <property type="entry name" value="Acyl-CoA dehydrogenase/oxidase, N-terminal domain"/>
    <property type="match status" value="1"/>
</dbReference>
<evidence type="ECO:0000259" key="9">
    <source>
        <dbReference type="Pfam" id="PF02771"/>
    </source>
</evidence>
<dbReference type="PROSITE" id="PS00073">
    <property type="entry name" value="ACYL_COA_DH_2"/>
    <property type="match status" value="1"/>
</dbReference>
<dbReference type="InterPro" id="IPR006089">
    <property type="entry name" value="Acyl-CoA_DH_CS"/>
</dbReference>
<evidence type="ECO:0000256" key="5">
    <source>
        <dbReference type="ARBA" id="ARBA00023002"/>
    </source>
</evidence>
<dbReference type="GO" id="GO:0003995">
    <property type="term" value="F:acyl-CoA dehydrogenase activity"/>
    <property type="evidence" value="ECO:0007669"/>
    <property type="project" value="InterPro"/>
</dbReference>
<feature type="domain" description="Acyl-CoA dehydrogenase/oxidase C-terminal" evidence="7">
    <location>
        <begin position="232"/>
        <end position="380"/>
    </location>
</feature>
<evidence type="ECO:0000256" key="6">
    <source>
        <dbReference type="RuleBase" id="RU362125"/>
    </source>
</evidence>
<dbReference type="InterPro" id="IPR046373">
    <property type="entry name" value="Acyl-CoA_Oxase/DH_mid-dom_sf"/>
</dbReference>
<dbReference type="InterPro" id="IPR009100">
    <property type="entry name" value="AcylCoA_DH/oxidase_NM_dom_sf"/>
</dbReference>
<sequence length="382" mass="41808">MSAFQEYFDPSHQLVRDSVRRFVEREILPDIEQWEEAESFPRELYLKAGAAGILGIGYPETYGGSHEGDLFAKVAASEELMRCGSGGLVAGLGSLDIGLPPILKWARPEVRDRVLPQVLSGEKISALAITEPGGGSDVANLQTRAVREGDFYRVSGSKTFITSGVRADFYTVAVRTGEPGFGGISLLLIEKGTPGFSVGRQLKKMGWWASDTAELFFDDCQVPVGNLIGTQNMGFACIMGNFQSERLALALMANMTAQLALEESLKWARQREAFGKPIGKFQVIKHRLAEMATALEVSREFTYRQAAKMAAGQSVIKEISMAKNFATDTADRIVTDAVQILGGLGYMRESLVERLYRDNRILSIGGGTREVMNEIISKQMGL</sequence>
<organism evidence="10 11">
    <name type="scientific">Pseudomonas fluorescens</name>
    <dbReference type="NCBI Taxonomy" id="294"/>
    <lineage>
        <taxon>Bacteria</taxon>
        <taxon>Pseudomonadati</taxon>
        <taxon>Pseudomonadota</taxon>
        <taxon>Gammaproteobacteria</taxon>
        <taxon>Pseudomonadales</taxon>
        <taxon>Pseudomonadaceae</taxon>
        <taxon>Pseudomonas</taxon>
    </lineage>
</organism>
<dbReference type="PANTHER" id="PTHR48083">
    <property type="entry name" value="MEDIUM-CHAIN SPECIFIC ACYL-COA DEHYDROGENASE, MITOCHONDRIAL-RELATED"/>
    <property type="match status" value="1"/>
</dbReference>
<dbReference type="FunFam" id="1.20.140.10:FF:000001">
    <property type="entry name" value="Acyl-CoA dehydrogenase"/>
    <property type="match status" value="1"/>
</dbReference>
<proteinExistence type="inferred from homology"/>
<dbReference type="InterPro" id="IPR036250">
    <property type="entry name" value="AcylCo_DH-like_C"/>
</dbReference>
<dbReference type="InterPro" id="IPR013786">
    <property type="entry name" value="AcylCoA_DH/ox_N"/>
</dbReference>
<keyword evidence="4 6" id="KW-0274">FAD</keyword>
<dbReference type="Gene3D" id="2.40.110.10">
    <property type="entry name" value="Butyryl-CoA Dehydrogenase, subunit A, domain 2"/>
    <property type="match status" value="1"/>
</dbReference>
<comment type="cofactor">
    <cofactor evidence="1 6">
        <name>FAD</name>
        <dbReference type="ChEBI" id="CHEBI:57692"/>
    </cofactor>
</comment>
<dbReference type="InterPro" id="IPR050741">
    <property type="entry name" value="Acyl-CoA_dehydrogenase"/>
</dbReference>
<dbReference type="Pfam" id="PF02770">
    <property type="entry name" value="Acyl-CoA_dh_M"/>
    <property type="match status" value="1"/>
</dbReference>
<dbReference type="InterPro" id="IPR037069">
    <property type="entry name" value="AcylCoA_DH/ox_N_sf"/>
</dbReference>
<evidence type="ECO:0000256" key="2">
    <source>
        <dbReference type="ARBA" id="ARBA00009347"/>
    </source>
</evidence>
<dbReference type="GO" id="GO:0033539">
    <property type="term" value="P:fatty acid beta-oxidation using acyl-CoA dehydrogenase"/>
    <property type="evidence" value="ECO:0007669"/>
    <property type="project" value="TreeGrafter"/>
</dbReference>
<evidence type="ECO:0000313" key="10">
    <source>
        <dbReference type="EMBL" id="VVP76560.1"/>
    </source>
</evidence>
<dbReference type="AlphaFoldDB" id="A0A5E7RS60"/>
<comment type="similarity">
    <text evidence="2 6">Belongs to the acyl-CoA dehydrogenase family.</text>
</comment>
<keyword evidence="5 6" id="KW-0560">Oxidoreductase</keyword>
<dbReference type="OrthoDB" id="9769473at2"/>
<evidence type="ECO:0000259" key="8">
    <source>
        <dbReference type="Pfam" id="PF02770"/>
    </source>
</evidence>
<dbReference type="EMBL" id="CABVJE010000001">
    <property type="protein sequence ID" value="VVP76560.1"/>
    <property type="molecule type" value="Genomic_DNA"/>
</dbReference>
<accession>A0A5E7RS60</accession>
<dbReference type="Proteomes" id="UP000327191">
    <property type="component" value="Unassembled WGS sequence"/>
</dbReference>
<evidence type="ECO:0000256" key="4">
    <source>
        <dbReference type="ARBA" id="ARBA00022827"/>
    </source>
</evidence>
<dbReference type="InterPro" id="IPR006091">
    <property type="entry name" value="Acyl-CoA_Oxase/DH_mid-dom"/>
</dbReference>
<dbReference type="PANTHER" id="PTHR48083:SF28">
    <property type="entry name" value="ACYL-COA DEHYDROGENASE FAMILY PROTEIN (AFU_ORTHOLOGUE AFUA_6G10880)-RELATED"/>
    <property type="match status" value="1"/>
</dbReference>
<dbReference type="SUPFAM" id="SSF56645">
    <property type="entry name" value="Acyl-CoA dehydrogenase NM domain-like"/>
    <property type="match status" value="1"/>
</dbReference>
<name>A0A5E7RS60_PSEFL</name>
<gene>
    <name evidence="10" type="primary">mmgC_2</name>
    <name evidence="10" type="ORF">PS938_00287</name>
</gene>
<dbReference type="EC" id="1.3.99.-" evidence="10"/>
<dbReference type="GO" id="GO:0005737">
    <property type="term" value="C:cytoplasm"/>
    <property type="evidence" value="ECO:0007669"/>
    <property type="project" value="TreeGrafter"/>
</dbReference>
<reference evidence="10 11" key="1">
    <citation type="submission" date="2019-09" db="EMBL/GenBank/DDBJ databases">
        <authorList>
            <person name="Chandra G."/>
            <person name="Truman W A."/>
        </authorList>
    </citation>
    <scope>NUCLEOTIDE SEQUENCE [LARGE SCALE GENOMIC DNA]</scope>
    <source>
        <strain evidence="10">PS938</strain>
    </source>
</reference>
<evidence type="ECO:0000256" key="1">
    <source>
        <dbReference type="ARBA" id="ARBA00001974"/>
    </source>
</evidence>
<feature type="domain" description="Acyl-CoA dehydrogenase/oxidase N-terminal" evidence="9">
    <location>
        <begin position="10"/>
        <end position="122"/>
    </location>
</feature>
<dbReference type="GO" id="GO:0050660">
    <property type="term" value="F:flavin adenine dinucleotide binding"/>
    <property type="evidence" value="ECO:0007669"/>
    <property type="project" value="InterPro"/>
</dbReference>
<dbReference type="FunFam" id="2.40.110.10:FF:000002">
    <property type="entry name" value="Acyl-CoA dehydrogenase fadE12"/>
    <property type="match status" value="1"/>
</dbReference>
<dbReference type="Pfam" id="PF00441">
    <property type="entry name" value="Acyl-CoA_dh_1"/>
    <property type="match status" value="1"/>
</dbReference>
<evidence type="ECO:0000256" key="3">
    <source>
        <dbReference type="ARBA" id="ARBA00022630"/>
    </source>
</evidence>
<dbReference type="Pfam" id="PF02771">
    <property type="entry name" value="Acyl-CoA_dh_N"/>
    <property type="match status" value="1"/>
</dbReference>
<evidence type="ECO:0000313" key="11">
    <source>
        <dbReference type="Proteomes" id="UP000327191"/>
    </source>
</evidence>
<dbReference type="SUPFAM" id="SSF47203">
    <property type="entry name" value="Acyl-CoA dehydrogenase C-terminal domain-like"/>
    <property type="match status" value="1"/>
</dbReference>
<evidence type="ECO:0000259" key="7">
    <source>
        <dbReference type="Pfam" id="PF00441"/>
    </source>
</evidence>
<dbReference type="InterPro" id="IPR009075">
    <property type="entry name" value="AcylCo_DH/oxidase_C"/>
</dbReference>
<dbReference type="Gene3D" id="1.20.140.10">
    <property type="entry name" value="Butyryl-CoA Dehydrogenase, subunit A, domain 3"/>
    <property type="match status" value="1"/>
</dbReference>
<feature type="domain" description="Acyl-CoA oxidase/dehydrogenase middle" evidence="8">
    <location>
        <begin position="126"/>
        <end position="220"/>
    </location>
</feature>